<keyword evidence="1" id="KW-0812">Transmembrane</keyword>
<reference evidence="3" key="1">
    <citation type="submission" date="2020-06" db="EMBL/GenBank/DDBJ databases">
        <title>REHAB project genomes.</title>
        <authorList>
            <person name="Shaw L.P."/>
        </authorList>
    </citation>
    <scope>NUCLEOTIDE SEQUENCE [LARGE SCALE GENOMIC DNA]</scope>
    <source>
        <strain evidence="3">RHBSTW-00370</strain>
    </source>
</reference>
<gene>
    <name evidence="2" type="ORF">HV178_14370</name>
</gene>
<keyword evidence="1" id="KW-1133">Transmembrane helix</keyword>
<protein>
    <submittedName>
        <fullName evidence="2">Uncharacterized protein</fullName>
    </submittedName>
</protein>
<dbReference type="AlphaFoldDB" id="A0AAP9QDT0"/>
<dbReference type="RefSeq" id="WP_101739813.1">
    <property type="nucleotide sequence ID" value="NZ_CP056573.1"/>
</dbReference>
<evidence type="ECO:0000313" key="3">
    <source>
        <dbReference type="Proteomes" id="UP000512222"/>
    </source>
</evidence>
<proteinExistence type="predicted"/>
<dbReference type="EMBL" id="CP056573">
    <property type="protein sequence ID" value="QLV31088.1"/>
    <property type="molecule type" value="Genomic_DNA"/>
</dbReference>
<sequence length="74" mass="8091">MAGRAVSPETRRWKCVCQLADKCGDTTQASVAGKSKSDFIQEFVSVSFGILIATFSRCSGLVVLIDREVSHCRH</sequence>
<evidence type="ECO:0000256" key="1">
    <source>
        <dbReference type="SAM" id="Phobius"/>
    </source>
</evidence>
<name>A0AAP9QDT0_CITFR</name>
<evidence type="ECO:0000313" key="2">
    <source>
        <dbReference type="EMBL" id="QLV31088.1"/>
    </source>
</evidence>
<dbReference type="Proteomes" id="UP000512222">
    <property type="component" value="Chromosome"/>
</dbReference>
<accession>A0AAP9QDT0</accession>
<keyword evidence="1" id="KW-0472">Membrane</keyword>
<organism evidence="2 3">
    <name type="scientific">Citrobacter freundii</name>
    <dbReference type="NCBI Taxonomy" id="546"/>
    <lineage>
        <taxon>Bacteria</taxon>
        <taxon>Pseudomonadati</taxon>
        <taxon>Pseudomonadota</taxon>
        <taxon>Gammaproteobacteria</taxon>
        <taxon>Enterobacterales</taxon>
        <taxon>Enterobacteriaceae</taxon>
        <taxon>Citrobacter</taxon>
        <taxon>Citrobacter freundii complex</taxon>
    </lineage>
</organism>
<feature type="transmembrane region" description="Helical" evidence="1">
    <location>
        <begin position="43"/>
        <end position="65"/>
    </location>
</feature>